<dbReference type="EMBL" id="DF973292">
    <property type="protein sequence ID" value="GAU24569.1"/>
    <property type="molecule type" value="Genomic_DNA"/>
</dbReference>
<dbReference type="PANTHER" id="PTHR34427">
    <property type="entry name" value="DUF4283 DOMAIN PROTEIN"/>
    <property type="match status" value="1"/>
</dbReference>
<organism evidence="3 4">
    <name type="scientific">Trifolium subterraneum</name>
    <name type="common">Subterranean clover</name>
    <dbReference type="NCBI Taxonomy" id="3900"/>
    <lineage>
        <taxon>Eukaryota</taxon>
        <taxon>Viridiplantae</taxon>
        <taxon>Streptophyta</taxon>
        <taxon>Embryophyta</taxon>
        <taxon>Tracheophyta</taxon>
        <taxon>Spermatophyta</taxon>
        <taxon>Magnoliopsida</taxon>
        <taxon>eudicotyledons</taxon>
        <taxon>Gunneridae</taxon>
        <taxon>Pentapetalae</taxon>
        <taxon>rosids</taxon>
        <taxon>fabids</taxon>
        <taxon>Fabales</taxon>
        <taxon>Fabaceae</taxon>
        <taxon>Papilionoideae</taxon>
        <taxon>50 kb inversion clade</taxon>
        <taxon>NPAAA clade</taxon>
        <taxon>Hologalegina</taxon>
        <taxon>IRL clade</taxon>
        <taxon>Trifolieae</taxon>
        <taxon>Trifolium</taxon>
    </lineage>
</organism>
<accession>A0A2Z6MZI4</accession>
<dbReference type="PANTHER" id="PTHR34427:SF5">
    <property type="entry name" value="DUF4283 DOMAIN-CONTAINING PROTEIN"/>
    <property type="match status" value="1"/>
</dbReference>
<feature type="region of interest" description="Disordered" evidence="1">
    <location>
        <begin position="440"/>
        <end position="492"/>
    </location>
</feature>
<evidence type="ECO:0000313" key="3">
    <source>
        <dbReference type="EMBL" id="GAU24569.1"/>
    </source>
</evidence>
<name>A0A2Z6MZI4_TRISU</name>
<dbReference type="PROSITE" id="PS50878">
    <property type="entry name" value="RT_POL"/>
    <property type="match status" value="1"/>
</dbReference>
<reference evidence="4" key="1">
    <citation type="journal article" date="2017" name="Front. Plant Sci.">
        <title>Climate Clever Clovers: New Paradigm to Reduce the Environmental Footprint of Ruminants by Breeding Low Methanogenic Forages Utilizing Haplotype Variation.</title>
        <authorList>
            <person name="Kaur P."/>
            <person name="Appels R."/>
            <person name="Bayer P.E."/>
            <person name="Keeble-Gagnere G."/>
            <person name="Wang J."/>
            <person name="Hirakawa H."/>
            <person name="Shirasawa K."/>
            <person name="Vercoe P."/>
            <person name="Stefanova K."/>
            <person name="Durmic Z."/>
            <person name="Nichols P."/>
            <person name="Revell C."/>
            <person name="Isobe S.N."/>
            <person name="Edwards D."/>
            <person name="Erskine W."/>
        </authorList>
    </citation>
    <scope>NUCLEOTIDE SEQUENCE [LARGE SCALE GENOMIC DNA]</scope>
    <source>
        <strain evidence="4">cv. Daliak</strain>
    </source>
</reference>
<gene>
    <name evidence="3" type="ORF">TSUD_149100</name>
</gene>
<feature type="compositionally biased region" description="Low complexity" evidence="1">
    <location>
        <begin position="481"/>
        <end position="492"/>
    </location>
</feature>
<sequence length="924" mass="106489">MADDQEWKTVNRRRRQTKHLIPDIATIRRKYNMEQQTTYFFTDIPDSFGAKAMHFGFARFENVTDTRRFGLYLDTIIIGRDKISVNLSRFQRDRAGQCNNQYDEGNVHNKQSDVNMNISFERQKHNHVSAGDESYGHALRFGKIGGKKECNNQTTLSFVSEKEDLERLKKAFVGVVRQPGLSYNIQNEFHIQGYFGVKVTPLGANLTLLEGQDEGEVEALMEEARDWMEQWFKEVRPWTEKDVDLERLVWLRVYGIPAHAWNESFFTMISKSWGSFINADDVTTKKLSLDVARILIRTSGQRVVDEFIDVKVNNQFFHIRVIEDSYGPMRIMIPQAHRQEGRDEDSEEEEEAIFQKVEVEEEEERENAVVILWEMTWRWIKHWLWRMPNSLLVMERGGTREMKCSVYQDGPKVALLRLKNGPSPSLSMCPNENFFVSTAKRKTVVPRKTPTSPNLPSRSLRNQYQLAQSLEGRNQSKDSSSRSNSSCSVNESTQNKVELETCSRNPMGKHKKLKNSSSSISSAGSVLCCSSLKSVEIKNCNKNFWDKHEKEVASKVWKGVTELGVEGEKDDELYVEKLLVEDMMANCTGESNVPQTKELVKKIWEQLHHKESLLKQNSRLKWIQEGDSNTRFFHASIKGRRRRNQLSILKKGETWIQGADNIKKEAKDHFSLIFSEEWNNRPFLQGIDFNMLSAEDNAFLLEPFAEEEVKEIVWSCDGNKSPGPDGFNLNFLKHCWNTVKKDVMAFLVEFHGWMKWMRACIFEISMSILVNGSPTEDFKVQKGLRQGDPLSPFLFLIVTEGLTGMVRKAVDIGKFKGYKVNDSLDFQLLQFADDTILMGEGSWDNLWTFKTVLRGFELVSGLKINFMKSKLYGLNVEDEFLAAGSTFLSCRSDAIPFKFLGIPVGANPRRRETWRPVVEAMSKD</sequence>
<dbReference type="AlphaFoldDB" id="A0A2Z6MZI4"/>
<feature type="domain" description="Reverse transcriptase" evidence="2">
    <location>
        <begin position="656"/>
        <end position="904"/>
    </location>
</feature>
<dbReference type="Pfam" id="PF00078">
    <property type="entry name" value="RVT_1"/>
    <property type="match status" value="1"/>
</dbReference>
<dbReference type="InterPro" id="IPR000477">
    <property type="entry name" value="RT_dom"/>
</dbReference>
<evidence type="ECO:0000313" key="4">
    <source>
        <dbReference type="Proteomes" id="UP000242715"/>
    </source>
</evidence>
<feature type="region of interest" description="Disordered" evidence="1">
    <location>
        <begin position="498"/>
        <end position="517"/>
    </location>
</feature>
<proteinExistence type="predicted"/>
<dbReference type="Proteomes" id="UP000242715">
    <property type="component" value="Unassembled WGS sequence"/>
</dbReference>
<dbReference type="SUPFAM" id="SSF56672">
    <property type="entry name" value="DNA/RNA polymerases"/>
    <property type="match status" value="1"/>
</dbReference>
<protein>
    <recommendedName>
        <fullName evidence="2">Reverse transcriptase domain-containing protein</fullName>
    </recommendedName>
</protein>
<feature type="compositionally biased region" description="Polar residues" evidence="1">
    <location>
        <begin position="449"/>
        <end position="473"/>
    </location>
</feature>
<evidence type="ECO:0000259" key="2">
    <source>
        <dbReference type="PROSITE" id="PS50878"/>
    </source>
</evidence>
<keyword evidence="4" id="KW-1185">Reference proteome</keyword>
<evidence type="ECO:0000256" key="1">
    <source>
        <dbReference type="SAM" id="MobiDB-lite"/>
    </source>
</evidence>
<dbReference type="OrthoDB" id="1302579at2759"/>
<dbReference type="InterPro" id="IPR043502">
    <property type="entry name" value="DNA/RNA_pol_sf"/>
</dbReference>